<protein>
    <submittedName>
        <fullName evidence="2">Uncharacterized protein</fullName>
    </submittedName>
</protein>
<dbReference type="Proteomes" id="UP000251960">
    <property type="component" value="Chromosome 3"/>
</dbReference>
<gene>
    <name evidence="2" type="ORF">Zm00014a_041391</name>
</gene>
<proteinExistence type="predicted"/>
<evidence type="ECO:0000313" key="2">
    <source>
        <dbReference type="EMBL" id="PWZ30383.1"/>
    </source>
</evidence>
<comment type="caution">
    <text evidence="2">The sequence shown here is derived from an EMBL/GenBank/DDBJ whole genome shotgun (WGS) entry which is preliminary data.</text>
</comment>
<feature type="region of interest" description="Disordered" evidence="1">
    <location>
        <begin position="1"/>
        <end position="21"/>
    </location>
</feature>
<feature type="compositionally biased region" description="Polar residues" evidence="1">
    <location>
        <begin position="7"/>
        <end position="20"/>
    </location>
</feature>
<evidence type="ECO:0000256" key="1">
    <source>
        <dbReference type="SAM" id="MobiDB-lite"/>
    </source>
</evidence>
<dbReference type="EMBL" id="NCVQ01000004">
    <property type="protein sequence ID" value="PWZ30383.1"/>
    <property type="molecule type" value="Genomic_DNA"/>
</dbReference>
<reference evidence="2 3" key="1">
    <citation type="journal article" date="2018" name="Nat. Genet.">
        <title>Extensive intraspecific gene order and gene structural variations between Mo17 and other maize genomes.</title>
        <authorList>
            <person name="Sun S."/>
            <person name="Zhou Y."/>
            <person name="Chen J."/>
            <person name="Shi J."/>
            <person name="Zhao H."/>
            <person name="Zhao H."/>
            <person name="Song W."/>
            <person name="Zhang M."/>
            <person name="Cui Y."/>
            <person name="Dong X."/>
            <person name="Liu H."/>
            <person name="Ma X."/>
            <person name="Jiao Y."/>
            <person name="Wang B."/>
            <person name="Wei X."/>
            <person name="Stein J.C."/>
            <person name="Glaubitz J.C."/>
            <person name="Lu F."/>
            <person name="Yu G."/>
            <person name="Liang C."/>
            <person name="Fengler K."/>
            <person name="Li B."/>
            <person name="Rafalski A."/>
            <person name="Schnable P.S."/>
            <person name="Ware D.H."/>
            <person name="Buckler E.S."/>
            <person name="Lai J."/>
        </authorList>
    </citation>
    <scope>NUCLEOTIDE SEQUENCE [LARGE SCALE GENOMIC DNA]</scope>
    <source>
        <strain evidence="3">cv. Missouri 17</strain>
        <tissue evidence="2">Seedling</tissue>
    </source>
</reference>
<name>A0A3L6FBV4_MAIZE</name>
<organism evidence="2 3">
    <name type="scientific">Zea mays</name>
    <name type="common">Maize</name>
    <dbReference type="NCBI Taxonomy" id="4577"/>
    <lineage>
        <taxon>Eukaryota</taxon>
        <taxon>Viridiplantae</taxon>
        <taxon>Streptophyta</taxon>
        <taxon>Embryophyta</taxon>
        <taxon>Tracheophyta</taxon>
        <taxon>Spermatophyta</taxon>
        <taxon>Magnoliopsida</taxon>
        <taxon>Liliopsida</taxon>
        <taxon>Poales</taxon>
        <taxon>Poaceae</taxon>
        <taxon>PACMAD clade</taxon>
        <taxon>Panicoideae</taxon>
        <taxon>Andropogonodae</taxon>
        <taxon>Andropogoneae</taxon>
        <taxon>Tripsacinae</taxon>
        <taxon>Zea</taxon>
    </lineage>
</organism>
<dbReference type="AlphaFoldDB" id="A0A3L6FBV4"/>
<evidence type="ECO:0000313" key="3">
    <source>
        <dbReference type="Proteomes" id="UP000251960"/>
    </source>
</evidence>
<sequence>MILRATLDSTSKGHASSGSLKTRIIIRTSRRELTV</sequence>
<accession>A0A3L6FBV4</accession>